<evidence type="ECO:0000256" key="3">
    <source>
        <dbReference type="ARBA" id="ARBA00022989"/>
    </source>
</evidence>
<keyword evidence="3 5" id="KW-1133">Transmembrane helix</keyword>
<keyword evidence="8" id="KW-1185">Reference proteome</keyword>
<reference evidence="8" key="1">
    <citation type="journal article" date="2019" name="Int. J. Syst. Evol. Microbiol.">
        <title>The Global Catalogue of Microorganisms (GCM) 10K type strain sequencing project: providing services to taxonomists for standard genome sequencing and annotation.</title>
        <authorList>
            <consortium name="The Broad Institute Genomics Platform"/>
            <consortium name="The Broad Institute Genome Sequencing Center for Infectious Disease"/>
            <person name="Wu L."/>
            <person name="Ma J."/>
        </authorList>
    </citation>
    <scope>NUCLEOTIDE SEQUENCE [LARGE SCALE GENOMIC DNA]</scope>
    <source>
        <strain evidence="8">CGMCC 1.15407</strain>
    </source>
</reference>
<proteinExistence type="predicted"/>
<feature type="transmembrane region" description="Helical" evidence="5">
    <location>
        <begin position="6"/>
        <end position="27"/>
    </location>
</feature>
<sequence>MIWAYPDLTLIGILAAVFGVLYIIYLVRFYRINKRLKVKKHRLLMKMGLRIAYFLLFLVALAGPSVGNATKEIKQEGKDLFIAIDLSQSMNATDISPSRLQRVKYELKNLIKNFSSDRIGLIIFSSEAFIQCPLTFDQNVLQLHLDGLNTGLVPNFGTDIAAPLALAIKKFSTDENQDPKSKSIVLISDGENFGDNLNNILDQLNDESIRVFSLGVGTENGSTIPKGNGVIMDESTNAPAVSKLSSNTLKRIASETNGQYFEISDANQEIPQLISAIEKLEGAVTGSRTVEASANKFFYFLLAALGLAVLDMILPLKTISM</sequence>
<accession>A0ABQ1UV41</accession>
<evidence type="ECO:0000256" key="4">
    <source>
        <dbReference type="ARBA" id="ARBA00023136"/>
    </source>
</evidence>
<dbReference type="SUPFAM" id="SSF53300">
    <property type="entry name" value="vWA-like"/>
    <property type="match status" value="1"/>
</dbReference>
<dbReference type="InterPro" id="IPR002035">
    <property type="entry name" value="VWF_A"/>
</dbReference>
<keyword evidence="4 5" id="KW-0472">Membrane</keyword>
<feature type="transmembrane region" description="Helical" evidence="5">
    <location>
        <begin position="297"/>
        <end position="316"/>
    </location>
</feature>
<dbReference type="PANTHER" id="PTHR22550:SF5">
    <property type="entry name" value="LEUCINE ZIPPER PROTEIN 4"/>
    <property type="match status" value="1"/>
</dbReference>
<dbReference type="InterPro" id="IPR036465">
    <property type="entry name" value="vWFA_dom_sf"/>
</dbReference>
<dbReference type="Pfam" id="PF00092">
    <property type="entry name" value="VWA"/>
    <property type="match status" value="1"/>
</dbReference>
<feature type="transmembrane region" description="Helical" evidence="5">
    <location>
        <begin position="47"/>
        <end position="66"/>
    </location>
</feature>
<evidence type="ECO:0000259" key="6">
    <source>
        <dbReference type="PROSITE" id="PS50234"/>
    </source>
</evidence>
<dbReference type="Gene3D" id="3.40.50.410">
    <property type="entry name" value="von Willebrand factor, type A domain"/>
    <property type="match status" value="1"/>
</dbReference>
<dbReference type="PANTHER" id="PTHR22550">
    <property type="entry name" value="SPORE GERMINATION PROTEIN"/>
    <property type="match status" value="1"/>
</dbReference>
<evidence type="ECO:0000256" key="2">
    <source>
        <dbReference type="ARBA" id="ARBA00022692"/>
    </source>
</evidence>
<keyword evidence="1" id="KW-1003">Cell membrane</keyword>
<gene>
    <name evidence="7" type="ORF">GCM10011339_13340</name>
</gene>
<organism evidence="7 8">
    <name type="scientific">Echinicola rosea</name>
    <dbReference type="NCBI Taxonomy" id="1807691"/>
    <lineage>
        <taxon>Bacteria</taxon>
        <taxon>Pseudomonadati</taxon>
        <taxon>Bacteroidota</taxon>
        <taxon>Cytophagia</taxon>
        <taxon>Cytophagales</taxon>
        <taxon>Cyclobacteriaceae</taxon>
        <taxon>Echinicola</taxon>
    </lineage>
</organism>
<evidence type="ECO:0000256" key="5">
    <source>
        <dbReference type="SAM" id="Phobius"/>
    </source>
</evidence>
<feature type="domain" description="VWFA" evidence="6">
    <location>
        <begin position="79"/>
        <end position="277"/>
    </location>
</feature>
<dbReference type="PROSITE" id="PS50234">
    <property type="entry name" value="VWFA"/>
    <property type="match status" value="1"/>
</dbReference>
<evidence type="ECO:0000256" key="1">
    <source>
        <dbReference type="ARBA" id="ARBA00022475"/>
    </source>
</evidence>
<dbReference type="EMBL" id="BMIU01000005">
    <property type="protein sequence ID" value="GGF26580.1"/>
    <property type="molecule type" value="Genomic_DNA"/>
</dbReference>
<dbReference type="SMART" id="SM00327">
    <property type="entry name" value="VWA"/>
    <property type="match status" value="1"/>
</dbReference>
<evidence type="ECO:0000313" key="8">
    <source>
        <dbReference type="Proteomes" id="UP000647339"/>
    </source>
</evidence>
<evidence type="ECO:0000313" key="7">
    <source>
        <dbReference type="EMBL" id="GGF26580.1"/>
    </source>
</evidence>
<name>A0ABQ1UV41_9BACT</name>
<dbReference type="InterPro" id="IPR050768">
    <property type="entry name" value="UPF0353/GerABKA_families"/>
</dbReference>
<comment type="caution">
    <text evidence="7">The sequence shown here is derived from an EMBL/GenBank/DDBJ whole genome shotgun (WGS) entry which is preliminary data.</text>
</comment>
<dbReference type="Proteomes" id="UP000647339">
    <property type="component" value="Unassembled WGS sequence"/>
</dbReference>
<protein>
    <submittedName>
        <fullName evidence="7">Aerotolerance regulator BatB</fullName>
    </submittedName>
</protein>
<dbReference type="RefSeq" id="WP_137403952.1">
    <property type="nucleotide sequence ID" value="NZ_BMIU01000005.1"/>
</dbReference>
<keyword evidence="2 5" id="KW-0812">Transmembrane</keyword>